<dbReference type="EMBL" id="QCZG01000007">
    <property type="protein sequence ID" value="PWA12644.1"/>
    <property type="molecule type" value="Genomic_DNA"/>
</dbReference>
<dbReference type="OrthoDB" id="2446145at2"/>
<proteinExistence type="predicted"/>
<evidence type="ECO:0000256" key="2">
    <source>
        <dbReference type="SAM" id="MobiDB-lite"/>
    </source>
</evidence>
<accession>A0A2U1K620</accession>
<reference evidence="3 4" key="1">
    <citation type="submission" date="2018-04" db="EMBL/GenBank/DDBJ databases">
        <title>Camelliibacillus theae gen. nov., sp. nov., isolated from Pu'er tea.</title>
        <authorList>
            <person name="Niu L."/>
        </authorList>
    </citation>
    <scope>NUCLEOTIDE SEQUENCE [LARGE SCALE GENOMIC DNA]</scope>
    <source>
        <strain evidence="3 4">T8</strain>
    </source>
</reference>
<evidence type="ECO:0000256" key="1">
    <source>
        <dbReference type="SAM" id="Coils"/>
    </source>
</evidence>
<feature type="compositionally biased region" description="Basic and acidic residues" evidence="2">
    <location>
        <begin position="254"/>
        <end position="268"/>
    </location>
</feature>
<evidence type="ECO:0000313" key="3">
    <source>
        <dbReference type="EMBL" id="PWA12644.1"/>
    </source>
</evidence>
<evidence type="ECO:0008006" key="5">
    <source>
        <dbReference type="Google" id="ProtNLM"/>
    </source>
</evidence>
<sequence length="485" mass="52218">MKAKRLIWAAGLLLICLNIFLIVKDKDGKVERVVFVKEWNPVAERDLAETLQTEGVIDSEKELVYFDEGSGAFGEFLVSEGDEVSVGSHLYTYEVRNYAEMKASLERDIAKYNDEIKAIETAIKKMQGKQVQLSDTRVIDPNGSEAVSIKQNTTGAEMMKEQFIIHKEAELEQVKAQLKSAESQLADMTAGSGEIQVPSPYSGKVTKISASLANPIMAISSPTLGVAGELSEKERMKVEDGMKVSISLVEDAEDSKTAADNNDAKSSDNELAQTGESAGPNGELKDAESSEEAESVEAGNHLPPGSDDADAGARGNAAIAEDGEAAQDDGSTRELTGVIHKVSSDPKQVTLHGESIYPFQVAFDDGMVPDDLLRGYHVNLDITISESLGARAVRTESIHKGAVWKMTNAGKLKKQPVETGIEMADFVELVNGPKIGDLIVAKPGKLALKDGAAYITPLKPGKATWKEMVKSGPRKRSLVIGLLTR</sequence>
<keyword evidence="4" id="KW-1185">Reference proteome</keyword>
<dbReference type="PANTHER" id="PTHR30469">
    <property type="entry name" value="MULTIDRUG RESISTANCE PROTEIN MDTA"/>
    <property type="match status" value="1"/>
</dbReference>
<dbReference type="GO" id="GO:1990281">
    <property type="term" value="C:efflux pump complex"/>
    <property type="evidence" value="ECO:0007669"/>
    <property type="project" value="TreeGrafter"/>
</dbReference>
<evidence type="ECO:0000313" key="4">
    <source>
        <dbReference type="Proteomes" id="UP000245998"/>
    </source>
</evidence>
<comment type="caution">
    <text evidence="3">The sequence shown here is derived from an EMBL/GenBank/DDBJ whole genome shotgun (WGS) entry which is preliminary data.</text>
</comment>
<feature type="coiled-coil region" evidence="1">
    <location>
        <begin position="164"/>
        <end position="191"/>
    </location>
</feature>
<feature type="region of interest" description="Disordered" evidence="2">
    <location>
        <begin position="252"/>
        <end position="313"/>
    </location>
</feature>
<name>A0A2U1K620_9BACI</name>
<keyword evidence="1" id="KW-0175">Coiled coil</keyword>
<protein>
    <recommendedName>
        <fullName evidence="5">HlyD family secretion protein</fullName>
    </recommendedName>
</protein>
<feature type="coiled-coil region" evidence="1">
    <location>
        <begin position="95"/>
        <end position="129"/>
    </location>
</feature>
<dbReference type="RefSeq" id="WP_116553848.1">
    <property type="nucleotide sequence ID" value="NZ_QCZG01000007.1"/>
</dbReference>
<dbReference type="GO" id="GO:0015562">
    <property type="term" value="F:efflux transmembrane transporter activity"/>
    <property type="evidence" value="ECO:0007669"/>
    <property type="project" value="TreeGrafter"/>
</dbReference>
<gene>
    <name evidence="3" type="ORF">DCC39_05330</name>
</gene>
<dbReference type="Proteomes" id="UP000245998">
    <property type="component" value="Unassembled WGS sequence"/>
</dbReference>
<organism evidence="3 4">
    <name type="scientific">Pueribacillus theae</name>
    <dbReference type="NCBI Taxonomy" id="2171751"/>
    <lineage>
        <taxon>Bacteria</taxon>
        <taxon>Bacillati</taxon>
        <taxon>Bacillota</taxon>
        <taxon>Bacilli</taxon>
        <taxon>Bacillales</taxon>
        <taxon>Bacillaceae</taxon>
        <taxon>Pueribacillus</taxon>
    </lineage>
</organism>
<dbReference type="AlphaFoldDB" id="A0A2U1K620"/>